<name>A0AA35ZHE5_LACSI</name>
<evidence type="ECO:0000313" key="1">
    <source>
        <dbReference type="EMBL" id="CAI9292261.1"/>
    </source>
</evidence>
<keyword evidence="2" id="KW-1185">Reference proteome</keyword>
<gene>
    <name evidence="1" type="ORF">LSALG_LOCUS31347</name>
</gene>
<dbReference type="EMBL" id="OX465083">
    <property type="protein sequence ID" value="CAI9292261.1"/>
    <property type="molecule type" value="Genomic_DNA"/>
</dbReference>
<dbReference type="AlphaFoldDB" id="A0AA35ZHE5"/>
<proteinExistence type="predicted"/>
<protein>
    <submittedName>
        <fullName evidence="1">Uncharacterized protein</fullName>
    </submittedName>
</protein>
<sequence>MPAASILYSSLSTDVDEACSAGFLRSLSLSSGDSLDDLHLWSPPFTTFTACRLNNHQSLSVIGKTGFPCNNLVHFFKLLSIEIISRYCNQTSSRSFPLHLPLKSNLFHFDLVNNLRLIKLDSCPVRFSKQCLISLYIHIRLHRPSLLLLWTPEAKIDKVLFLRTHNKGSRMDAIIIKRA</sequence>
<evidence type="ECO:0000313" key="2">
    <source>
        <dbReference type="Proteomes" id="UP001177003"/>
    </source>
</evidence>
<dbReference type="Proteomes" id="UP001177003">
    <property type="component" value="Chromosome 7"/>
</dbReference>
<accession>A0AA35ZHE5</accession>
<organism evidence="1 2">
    <name type="scientific">Lactuca saligna</name>
    <name type="common">Willowleaf lettuce</name>
    <dbReference type="NCBI Taxonomy" id="75948"/>
    <lineage>
        <taxon>Eukaryota</taxon>
        <taxon>Viridiplantae</taxon>
        <taxon>Streptophyta</taxon>
        <taxon>Embryophyta</taxon>
        <taxon>Tracheophyta</taxon>
        <taxon>Spermatophyta</taxon>
        <taxon>Magnoliopsida</taxon>
        <taxon>eudicotyledons</taxon>
        <taxon>Gunneridae</taxon>
        <taxon>Pentapetalae</taxon>
        <taxon>asterids</taxon>
        <taxon>campanulids</taxon>
        <taxon>Asterales</taxon>
        <taxon>Asteraceae</taxon>
        <taxon>Cichorioideae</taxon>
        <taxon>Cichorieae</taxon>
        <taxon>Lactucinae</taxon>
        <taxon>Lactuca</taxon>
    </lineage>
</organism>
<reference evidence="1" key="1">
    <citation type="submission" date="2023-04" db="EMBL/GenBank/DDBJ databases">
        <authorList>
            <person name="Vijverberg K."/>
            <person name="Xiong W."/>
            <person name="Schranz E."/>
        </authorList>
    </citation>
    <scope>NUCLEOTIDE SEQUENCE</scope>
</reference>